<proteinExistence type="inferred from homology"/>
<comment type="function">
    <text evidence="5">Functions as component of the Arp2/3 complex which is involved in regulation of actin polymerization and together with an activating nucleation-promoting factor (NPF) mediates the formation of branched actin networks. Arp2/3 complex plays a critical role in the control of cell morphogenesis via the modulation of cell polarity development.</text>
</comment>
<dbReference type="InterPro" id="IPR006789">
    <property type="entry name" value="ARPC5"/>
</dbReference>
<dbReference type="GO" id="GO:0034314">
    <property type="term" value="P:Arp2/3 complex-mediated actin nucleation"/>
    <property type="evidence" value="ECO:0007669"/>
    <property type="project" value="InterPro"/>
</dbReference>
<evidence type="ECO:0000256" key="7">
    <source>
        <dbReference type="SAM" id="Phobius"/>
    </source>
</evidence>
<gene>
    <name evidence="8" type="ORF">B2J93_1640</name>
</gene>
<dbReference type="OrthoDB" id="429520at2759"/>
<keyword evidence="4 5" id="KW-0206">Cytoskeleton</keyword>
<reference evidence="8 9" key="1">
    <citation type="submission" date="2017-04" db="EMBL/GenBank/DDBJ databases">
        <title>Draft genome sequence of Marssonina coronaria NL1: causal agent of apple blotch.</title>
        <authorList>
            <person name="Cheng Q."/>
        </authorList>
    </citation>
    <scope>NUCLEOTIDE SEQUENCE [LARGE SCALE GENOMIC DNA]</scope>
    <source>
        <strain evidence="8 9">NL1</strain>
    </source>
</reference>
<dbReference type="AlphaFoldDB" id="A0A218ZBY0"/>
<comment type="caution">
    <text evidence="8">The sequence shown here is derived from an EMBL/GenBank/DDBJ whole genome shotgun (WGS) entry which is preliminary data.</text>
</comment>
<evidence type="ECO:0000256" key="2">
    <source>
        <dbReference type="ARBA" id="ARBA00006084"/>
    </source>
</evidence>
<dbReference type="InParanoid" id="A0A218ZBY0"/>
<evidence type="ECO:0000313" key="9">
    <source>
        <dbReference type="Proteomes" id="UP000242519"/>
    </source>
</evidence>
<evidence type="ECO:0000313" key="8">
    <source>
        <dbReference type="EMBL" id="OWP05591.1"/>
    </source>
</evidence>
<evidence type="ECO:0000256" key="5">
    <source>
        <dbReference type="RuleBase" id="RU004301"/>
    </source>
</evidence>
<keyword evidence="3" id="KW-0963">Cytoplasm</keyword>
<feature type="transmembrane region" description="Helical" evidence="7">
    <location>
        <begin position="504"/>
        <end position="526"/>
    </location>
</feature>
<dbReference type="Proteomes" id="UP000242519">
    <property type="component" value="Unassembled WGS sequence"/>
</dbReference>
<dbReference type="GO" id="GO:0030833">
    <property type="term" value="P:regulation of actin filament polymerization"/>
    <property type="evidence" value="ECO:0007669"/>
    <property type="project" value="InterPro"/>
</dbReference>
<keyword evidence="9" id="KW-1185">Reference proteome</keyword>
<dbReference type="EMBL" id="MZNU01000061">
    <property type="protein sequence ID" value="OWP05591.1"/>
    <property type="molecule type" value="Genomic_DNA"/>
</dbReference>
<keyword evidence="7" id="KW-1133">Transmembrane helix</keyword>
<evidence type="ECO:0000256" key="1">
    <source>
        <dbReference type="ARBA" id="ARBA00004245"/>
    </source>
</evidence>
<organism evidence="8 9">
    <name type="scientific">Diplocarpon coronariae</name>
    <dbReference type="NCBI Taxonomy" id="2795749"/>
    <lineage>
        <taxon>Eukaryota</taxon>
        <taxon>Fungi</taxon>
        <taxon>Dikarya</taxon>
        <taxon>Ascomycota</taxon>
        <taxon>Pezizomycotina</taxon>
        <taxon>Leotiomycetes</taxon>
        <taxon>Helotiales</taxon>
        <taxon>Drepanopezizaceae</taxon>
        <taxon>Diplocarpon</taxon>
    </lineage>
</organism>
<comment type="similarity">
    <text evidence="2 5">Belongs to the ARPC5 family.</text>
</comment>
<protein>
    <recommendedName>
        <fullName evidence="5">Actin-related protein 2/3 complex subunit 5</fullName>
    </recommendedName>
</protein>
<dbReference type="Gene3D" id="1.25.40.190">
    <property type="entry name" value="Actin-related protein 2/3 complex subunit 5"/>
    <property type="match status" value="1"/>
</dbReference>
<comment type="subcellular location">
    <subcellularLocation>
        <location evidence="1">Cytoplasm</location>
        <location evidence="1">Cytoskeleton</location>
    </subcellularLocation>
</comment>
<dbReference type="SUPFAM" id="SSF69103">
    <property type="entry name" value="Arp2/3 complex 16 kDa subunit ARPC5"/>
    <property type="match status" value="1"/>
</dbReference>
<sequence>MSIIQQVTAASLTDNWRTINIDALDPESSSNFLTPTLHPSFAPVSEAEIRTTGQQVRQLLRGGDAEGALRGVLESAPYGGDAAGKEVHLQTVTEVLQSIKASEMTPMLRRVFESEGGGEVLDVLMKYLYKGMAASSASSAKMPNRNSTLMPQATGAGFSQMGGRPGAQSESSGAAMSVLLSWHEKVVEVAGLGCVTRSMTDWRKSAPLSFHLETEAIEEVILRERGSRPGGKWEPSGLSGGGGGKGKTSRVETWDGANGGGTRLHGHRYCSRIHVATPTPFGPAGFDRLQLLASGSLLPSPLVSVLPRFVDLRFAACPRWSRRPRRSPSSCFSVGGLARSRRLMISSIGTRLSLWDVMASVTARPVGLTAARQGCAADERCRVGGYGVDVSEDKLSSSLARHTFVRNRCLSDRLRSLWRGWASHGVYRTEMSPGWIENSLCASQQPSNASMELRIYTFRFRQRRPAFTPAADSSPPCATSTSEKHRDHRHPRLPPILTDLSGDVLLLLFIFFFASLATITVAGAFASPASPTRSARARTTRLRVRAGSLEVLRQG</sequence>
<keyword evidence="7" id="KW-0812">Transmembrane</keyword>
<dbReference type="PANTHER" id="PTHR12644">
    <property type="entry name" value="ARP2/3 COMPLEX 16 KD SUBUNIT P16-ARC"/>
    <property type="match status" value="1"/>
</dbReference>
<keyword evidence="7" id="KW-0472">Membrane</keyword>
<evidence type="ECO:0000256" key="4">
    <source>
        <dbReference type="ARBA" id="ARBA00023212"/>
    </source>
</evidence>
<evidence type="ECO:0000256" key="6">
    <source>
        <dbReference type="SAM" id="MobiDB-lite"/>
    </source>
</evidence>
<evidence type="ECO:0000256" key="3">
    <source>
        <dbReference type="ARBA" id="ARBA00022490"/>
    </source>
</evidence>
<feature type="region of interest" description="Disordered" evidence="6">
    <location>
        <begin position="226"/>
        <end position="250"/>
    </location>
</feature>
<accession>A0A218ZBY0</accession>
<dbReference type="STRING" id="503106.A0A218ZBY0"/>
<dbReference type="InterPro" id="IPR036743">
    <property type="entry name" value="ARPC5_sf"/>
</dbReference>
<feature type="region of interest" description="Disordered" evidence="6">
    <location>
        <begin position="467"/>
        <end position="491"/>
    </location>
</feature>
<dbReference type="Pfam" id="PF04699">
    <property type="entry name" value="P16-Arc"/>
    <property type="match status" value="1"/>
</dbReference>
<name>A0A218ZBY0_9HELO</name>
<dbReference type="GO" id="GO:0005885">
    <property type="term" value="C:Arp2/3 protein complex"/>
    <property type="evidence" value="ECO:0007669"/>
    <property type="project" value="InterPro"/>
</dbReference>